<reference evidence="4" key="1">
    <citation type="submission" date="2010-07" db="EMBL/GenBank/DDBJ databases">
        <title>The genome sequence of Gaeumannomyces graminis var. tritici strain R3-111a-1.</title>
        <authorList>
            <consortium name="The Broad Institute Genome Sequencing Platform"/>
            <person name="Ma L.-J."/>
            <person name="Dead R."/>
            <person name="Young S."/>
            <person name="Zeng Q."/>
            <person name="Koehrsen M."/>
            <person name="Alvarado L."/>
            <person name="Berlin A."/>
            <person name="Chapman S.B."/>
            <person name="Chen Z."/>
            <person name="Freedman E."/>
            <person name="Gellesch M."/>
            <person name="Goldberg J."/>
            <person name="Griggs A."/>
            <person name="Gujja S."/>
            <person name="Heilman E.R."/>
            <person name="Heiman D."/>
            <person name="Hepburn T."/>
            <person name="Howarth C."/>
            <person name="Jen D."/>
            <person name="Larson L."/>
            <person name="Mehta T."/>
            <person name="Neiman D."/>
            <person name="Pearson M."/>
            <person name="Roberts A."/>
            <person name="Saif S."/>
            <person name="Shea T."/>
            <person name="Shenoy N."/>
            <person name="Sisk P."/>
            <person name="Stolte C."/>
            <person name="Sykes S."/>
            <person name="Walk T."/>
            <person name="White J."/>
            <person name="Yandava C."/>
            <person name="Haas B."/>
            <person name="Nusbaum C."/>
            <person name="Birren B."/>
        </authorList>
    </citation>
    <scope>NUCLEOTIDE SEQUENCE [LARGE SCALE GENOMIC DNA]</scope>
    <source>
        <strain evidence="4">R3-111a-1</strain>
    </source>
</reference>
<dbReference type="OrthoDB" id="10447770at2759"/>
<dbReference type="EMBL" id="GL385399">
    <property type="protein sequence ID" value="EJT72480.1"/>
    <property type="molecule type" value="Genomic_DNA"/>
</dbReference>
<evidence type="ECO:0000313" key="4">
    <source>
        <dbReference type="Proteomes" id="UP000006039"/>
    </source>
</evidence>
<evidence type="ECO:0000313" key="3">
    <source>
        <dbReference type="EnsemblFungi" id="EJT72480"/>
    </source>
</evidence>
<dbReference type="HOGENOM" id="CLU_474125_0_0_1"/>
<dbReference type="GeneID" id="20349804"/>
<proteinExistence type="predicted"/>
<dbReference type="AlphaFoldDB" id="J3P749"/>
<sequence length="634" mass="71796">MKTRKAASAMKKGKTDPAMKKRRTGPARKKRKVITPAASANPNSDQCSSADEARHSRITITDLPSEVIVMIARQVEAPHDLVQLAVALGPELEQLVQPEIFAADVMRYLAHAHEGPDAGIPAILPEKDTNKPSALMYGAKSRKPHICHLALDAFERVQKRHPQWRLVNYLHDLPISDLPISNVLEKAETQTSIRTCVRRGFLGVVKRLLELASAHGLPLHHEAVSAPPRAMDVKANYMGLVHLWRSMLPSNSPLSNAIPYSRQLDDAAVDAILCGRHLTSLVVDAIIYCQDEVLEYLVMRGASAVVGIPSPLNAMLCTGRIEVFQTLSLARDFQVAINTWKPESPTERQVHDIATYQPHLPKDELKLCDQQGHLFKLMMIHGYPLSATKFENILTSDKDPLRARAIAAVDADCTEYWGCRVVDGKHQFWSQMLRFPLVFYRNNYAPRRFLVRWIEGALPHWDGTKACKCNLQPNGQGNRIMRTREGFWEMIKACLAWGLICTFWFSGDQPYSLDGTGHRLTYRNDISPNMGTRQTIDETRGWIELVWNGMKKLGMTYSGEETAGLKSSFAFELMEQRRRQFTYGLKCPHEPQMMTTAQYVCVLRAAFEYKRGKLDLYKRLNVEEEVGAEKFYDW</sequence>
<dbReference type="EnsemblFungi" id="EJT72480">
    <property type="protein sequence ID" value="EJT72480"/>
    <property type="gene ID" value="GGTG_09346"/>
</dbReference>
<feature type="compositionally biased region" description="Basic residues" evidence="1">
    <location>
        <begin position="20"/>
        <end position="33"/>
    </location>
</feature>
<protein>
    <submittedName>
        <fullName evidence="2 3">Uncharacterized protein</fullName>
    </submittedName>
</protein>
<reference evidence="2" key="2">
    <citation type="submission" date="2010-07" db="EMBL/GenBank/DDBJ databases">
        <authorList>
            <consortium name="The Broad Institute Genome Sequencing Platform"/>
            <consortium name="Broad Institute Genome Sequencing Center for Infectious Disease"/>
            <person name="Ma L.-J."/>
            <person name="Dead R."/>
            <person name="Young S."/>
            <person name="Zeng Q."/>
            <person name="Koehrsen M."/>
            <person name="Alvarado L."/>
            <person name="Berlin A."/>
            <person name="Chapman S.B."/>
            <person name="Chen Z."/>
            <person name="Freedman E."/>
            <person name="Gellesch M."/>
            <person name="Goldberg J."/>
            <person name="Griggs A."/>
            <person name="Gujja S."/>
            <person name="Heilman E.R."/>
            <person name="Heiman D."/>
            <person name="Hepburn T."/>
            <person name="Howarth C."/>
            <person name="Jen D."/>
            <person name="Larson L."/>
            <person name="Mehta T."/>
            <person name="Neiman D."/>
            <person name="Pearson M."/>
            <person name="Roberts A."/>
            <person name="Saif S."/>
            <person name="Shea T."/>
            <person name="Shenoy N."/>
            <person name="Sisk P."/>
            <person name="Stolte C."/>
            <person name="Sykes S."/>
            <person name="Walk T."/>
            <person name="White J."/>
            <person name="Yandava C."/>
            <person name="Haas B."/>
            <person name="Nusbaum C."/>
            <person name="Birren B."/>
        </authorList>
    </citation>
    <scope>NUCLEOTIDE SEQUENCE</scope>
    <source>
        <strain evidence="2">R3-111a-1</strain>
    </source>
</reference>
<accession>J3P749</accession>
<feature type="region of interest" description="Disordered" evidence="1">
    <location>
        <begin position="1"/>
        <end position="53"/>
    </location>
</feature>
<keyword evidence="4" id="KW-1185">Reference proteome</keyword>
<organism evidence="2">
    <name type="scientific">Gaeumannomyces tritici (strain R3-111a-1)</name>
    <name type="common">Wheat and barley take-all root rot fungus</name>
    <name type="synonym">Gaeumannomyces graminis var. tritici</name>
    <dbReference type="NCBI Taxonomy" id="644352"/>
    <lineage>
        <taxon>Eukaryota</taxon>
        <taxon>Fungi</taxon>
        <taxon>Dikarya</taxon>
        <taxon>Ascomycota</taxon>
        <taxon>Pezizomycotina</taxon>
        <taxon>Sordariomycetes</taxon>
        <taxon>Sordariomycetidae</taxon>
        <taxon>Magnaporthales</taxon>
        <taxon>Magnaporthaceae</taxon>
        <taxon>Gaeumannomyces</taxon>
    </lineage>
</organism>
<gene>
    <name evidence="3" type="primary">20349804</name>
    <name evidence="2" type="ORF">GGTG_09346</name>
</gene>
<evidence type="ECO:0000256" key="1">
    <source>
        <dbReference type="SAM" id="MobiDB-lite"/>
    </source>
</evidence>
<reference evidence="3" key="5">
    <citation type="submission" date="2018-04" db="UniProtKB">
        <authorList>
            <consortium name="EnsemblFungi"/>
        </authorList>
    </citation>
    <scope>IDENTIFICATION</scope>
    <source>
        <strain evidence="3">R3-111a-1</strain>
    </source>
</reference>
<name>J3P749_GAET3</name>
<dbReference type="Proteomes" id="UP000006039">
    <property type="component" value="Unassembled WGS sequence"/>
</dbReference>
<reference evidence="2" key="3">
    <citation type="submission" date="2010-09" db="EMBL/GenBank/DDBJ databases">
        <title>Annotation of Gaeumannomyces graminis var. tritici R3-111a-1.</title>
        <authorList>
            <consortium name="The Broad Institute Genome Sequencing Platform"/>
            <person name="Ma L.-J."/>
            <person name="Dead R."/>
            <person name="Young S.K."/>
            <person name="Zeng Q."/>
            <person name="Gargeya S."/>
            <person name="Fitzgerald M."/>
            <person name="Haas B."/>
            <person name="Abouelleil A."/>
            <person name="Alvarado L."/>
            <person name="Arachchi H.M."/>
            <person name="Berlin A."/>
            <person name="Brown A."/>
            <person name="Chapman S.B."/>
            <person name="Chen Z."/>
            <person name="Dunbar C."/>
            <person name="Freedman E."/>
            <person name="Gearin G."/>
            <person name="Gellesch M."/>
            <person name="Goldberg J."/>
            <person name="Griggs A."/>
            <person name="Gujja S."/>
            <person name="Heiman D."/>
            <person name="Howarth C."/>
            <person name="Larson L."/>
            <person name="Lui A."/>
            <person name="MacDonald P.J.P."/>
            <person name="Mehta T."/>
            <person name="Montmayeur A."/>
            <person name="Murphy C."/>
            <person name="Neiman D."/>
            <person name="Pearson M."/>
            <person name="Priest M."/>
            <person name="Roberts A."/>
            <person name="Saif S."/>
            <person name="Shea T."/>
            <person name="Shenoy N."/>
            <person name="Sisk P."/>
            <person name="Stolte C."/>
            <person name="Sykes S."/>
            <person name="Yandava C."/>
            <person name="Wortman J."/>
            <person name="Nusbaum C."/>
            <person name="Birren B."/>
        </authorList>
    </citation>
    <scope>NUCLEOTIDE SEQUENCE</scope>
    <source>
        <strain evidence="2">R3-111a-1</strain>
    </source>
</reference>
<evidence type="ECO:0000313" key="2">
    <source>
        <dbReference type="EMBL" id="EJT72480.1"/>
    </source>
</evidence>
<dbReference type="VEuPathDB" id="FungiDB:GGTG_09346"/>
<reference evidence="3" key="4">
    <citation type="journal article" date="2015" name="G3 (Bethesda)">
        <title>Genome sequences of three phytopathogenic species of the Magnaporthaceae family of fungi.</title>
        <authorList>
            <person name="Okagaki L.H."/>
            <person name="Nunes C.C."/>
            <person name="Sailsbery J."/>
            <person name="Clay B."/>
            <person name="Brown D."/>
            <person name="John T."/>
            <person name="Oh Y."/>
            <person name="Young N."/>
            <person name="Fitzgerald M."/>
            <person name="Haas B.J."/>
            <person name="Zeng Q."/>
            <person name="Young S."/>
            <person name="Adiconis X."/>
            <person name="Fan L."/>
            <person name="Levin J.Z."/>
            <person name="Mitchell T.K."/>
            <person name="Okubara P.A."/>
            <person name="Farman M.L."/>
            <person name="Kohn L.M."/>
            <person name="Birren B."/>
            <person name="Ma L.-J."/>
            <person name="Dean R.A."/>
        </authorList>
    </citation>
    <scope>NUCLEOTIDE SEQUENCE</scope>
    <source>
        <strain evidence="3">R3-111a-1</strain>
    </source>
</reference>
<dbReference type="eggNOG" id="ENOG502RN35">
    <property type="taxonomic scope" value="Eukaryota"/>
</dbReference>
<dbReference type="RefSeq" id="XP_009225454.1">
    <property type="nucleotide sequence ID" value="XM_009227190.1"/>
</dbReference>
<feature type="compositionally biased region" description="Polar residues" evidence="1">
    <location>
        <begin position="38"/>
        <end position="49"/>
    </location>
</feature>